<name>Q2V9E9_9CREN</name>
<sequence length="88" mass="10030">MKRHSSEKSEMLLLLVSCILISNLLPTMWDFLTDSSVYPSNLNFVCLVLTFWIVSCSLVQYCNDTAFESLMPSNRTCIPSSFRISIRA</sequence>
<protein>
    <submittedName>
        <fullName evidence="1">Uncharacterized protein</fullName>
    </submittedName>
</protein>
<dbReference type="AlphaFoldDB" id="Q2V9E9"/>
<organism evidence="1">
    <name type="scientific">uncultured crenarchaeote</name>
    <dbReference type="NCBI Taxonomy" id="29281"/>
    <lineage>
        <taxon>Archaea</taxon>
        <taxon>Thermoproteota</taxon>
        <taxon>environmental samples</taxon>
    </lineage>
</organism>
<dbReference type="EMBL" id="DQ284444">
    <property type="protein sequence ID" value="ABB88978.1"/>
    <property type="molecule type" value="Genomic_DNA"/>
</dbReference>
<proteinExistence type="predicted"/>
<reference evidence="1" key="1">
    <citation type="submission" date="2005-11" db="EMBL/GenBank/DDBJ databases">
        <title>Single cell genomics - a new approach in prokaryotic microbiology.</title>
        <authorList>
            <person name="Kvist T."/>
            <person name="Ahring B."/>
            <person name="Lasken R."/>
            <person name="Westermann P."/>
        </authorList>
    </citation>
    <scope>NUCLEOTIDE SEQUENCE</scope>
</reference>
<evidence type="ECO:0000313" key="1">
    <source>
        <dbReference type="EMBL" id="ABB88978.1"/>
    </source>
</evidence>
<accession>Q2V9E9</accession>